<dbReference type="PANTHER" id="PTHR38166">
    <property type="entry name" value="C2H2-TYPE DOMAIN-CONTAINING PROTEIN-RELATED"/>
    <property type="match status" value="1"/>
</dbReference>
<dbReference type="AlphaFoldDB" id="A0A423VSP2"/>
<comment type="caution">
    <text evidence="2">The sequence shown here is derived from an EMBL/GenBank/DDBJ whole genome shotgun (WGS) entry which is preliminary data.</text>
</comment>
<feature type="compositionally biased region" description="Low complexity" evidence="1">
    <location>
        <begin position="233"/>
        <end position="255"/>
    </location>
</feature>
<name>A0A423VSP2_9PEZI</name>
<evidence type="ECO:0000256" key="1">
    <source>
        <dbReference type="SAM" id="MobiDB-lite"/>
    </source>
</evidence>
<dbReference type="EMBL" id="LKEA01000042">
    <property type="protein sequence ID" value="ROV94102.1"/>
    <property type="molecule type" value="Genomic_DNA"/>
</dbReference>
<organism evidence="2 3">
    <name type="scientific">Cytospora schulzeri</name>
    <dbReference type="NCBI Taxonomy" id="448051"/>
    <lineage>
        <taxon>Eukaryota</taxon>
        <taxon>Fungi</taxon>
        <taxon>Dikarya</taxon>
        <taxon>Ascomycota</taxon>
        <taxon>Pezizomycotina</taxon>
        <taxon>Sordariomycetes</taxon>
        <taxon>Sordariomycetidae</taxon>
        <taxon>Diaporthales</taxon>
        <taxon>Cytosporaceae</taxon>
        <taxon>Cytospora</taxon>
    </lineage>
</organism>
<feature type="region of interest" description="Disordered" evidence="1">
    <location>
        <begin position="490"/>
        <end position="519"/>
    </location>
</feature>
<dbReference type="PANTHER" id="PTHR38166:SF1">
    <property type="entry name" value="C2H2-TYPE DOMAIN-CONTAINING PROTEIN"/>
    <property type="match status" value="1"/>
</dbReference>
<protein>
    <recommendedName>
        <fullName evidence="4">C2H2-type domain-containing protein</fullName>
    </recommendedName>
</protein>
<feature type="compositionally biased region" description="Polar residues" evidence="1">
    <location>
        <begin position="86"/>
        <end position="101"/>
    </location>
</feature>
<proteinExistence type="predicted"/>
<dbReference type="Proteomes" id="UP000283895">
    <property type="component" value="Unassembled WGS sequence"/>
</dbReference>
<feature type="compositionally biased region" description="Basic and acidic residues" evidence="1">
    <location>
        <begin position="585"/>
        <end position="595"/>
    </location>
</feature>
<feature type="region of interest" description="Disordered" evidence="1">
    <location>
        <begin position="585"/>
        <end position="617"/>
    </location>
</feature>
<feature type="region of interest" description="Disordered" evidence="1">
    <location>
        <begin position="233"/>
        <end position="289"/>
    </location>
</feature>
<evidence type="ECO:0000313" key="2">
    <source>
        <dbReference type="EMBL" id="ROV94102.1"/>
    </source>
</evidence>
<feature type="compositionally biased region" description="Polar residues" evidence="1">
    <location>
        <begin position="38"/>
        <end position="57"/>
    </location>
</feature>
<accession>A0A423VSP2</accession>
<dbReference type="STRING" id="356882.A0A423VSP2"/>
<reference evidence="2 3" key="1">
    <citation type="submission" date="2015-09" db="EMBL/GenBank/DDBJ databases">
        <title>Host preference determinants of Valsa canker pathogens revealed by comparative genomics.</title>
        <authorList>
            <person name="Yin Z."/>
            <person name="Huang L."/>
        </authorList>
    </citation>
    <scope>NUCLEOTIDE SEQUENCE [LARGE SCALE GENOMIC DNA]</scope>
    <source>
        <strain evidence="2 3">03-1</strain>
    </source>
</reference>
<gene>
    <name evidence="2" type="ORF">VMCG_08209</name>
</gene>
<feature type="compositionally biased region" description="Polar residues" evidence="1">
    <location>
        <begin position="158"/>
        <end position="190"/>
    </location>
</feature>
<evidence type="ECO:0000313" key="3">
    <source>
        <dbReference type="Proteomes" id="UP000283895"/>
    </source>
</evidence>
<feature type="region of interest" description="Disordered" evidence="1">
    <location>
        <begin position="30"/>
        <end position="128"/>
    </location>
</feature>
<keyword evidence="3" id="KW-1185">Reference proteome</keyword>
<feature type="region of interest" description="Disordered" evidence="1">
    <location>
        <begin position="140"/>
        <end position="192"/>
    </location>
</feature>
<feature type="compositionally biased region" description="Basic and acidic residues" evidence="1">
    <location>
        <begin position="140"/>
        <end position="156"/>
    </location>
</feature>
<dbReference type="OrthoDB" id="3521097at2759"/>
<sequence length="668" mass="74148">MNLNTTLMCVECGRRRCAYCAIVRYDKPRVTERDSESFDSPTTTGIYDSFGSTQQTVPGGDGSPSGAGMWDEQAQQQSDRVEHQDSGTTVGPSVPASTATAQPPDLQHLSLTSPDSAHGRPDLPETVPAALDARERLRLEDDGREEGDEHFSRELTPDLTSSHVIPTSSLPNQVAQEPASHQTNTPQSDWESVEFPEASVLDEEHLVELFNDGLESTFRDWLGNGTHYAAGGEAACGEPGSSSSSSGLPNKSASGNQPPKRKRPVGSGDEDNDDRRKSRSRGVRSQGKNPLRQMLACHFCKRNPRRYLRCCNFGAGKISHVKQHIYRRHFVDVYCPRCMQQFDDVSSRDEHTRLGTCQLRDILSRPDGITSEQRGWLSRRMSPGTSEEQRWYTVWEYLFPGSPLPPSPYNNFHLSEDLFEFLDFITSPRGHNSLFQNLRGNAAWNEEYEALLGPDLVSAIHQLVWLWAVTRDGNGDPLEVDIDQPLAARHVSPDVPEDPHPTDSEAGAVPPPGLGVMDETSLQQANPAEVYADQAIRESRAERLTSSNIVPALDDRMSPMEMIHSLEGLFDRAQESRSEDGRLDLNAHEDSKGTEDDPAQPPLQLTESGIEEAGPSGQTLDVAAQGFEFIDFEYSSDVLAESSFLDWYNIDFENLEPEGWDGEYWGVE</sequence>
<evidence type="ECO:0008006" key="4">
    <source>
        <dbReference type="Google" id="ProtNLM"/>
    </source>
</evidence>